<feature type="transmembrane region" description="Helical" evidence="8">
    <location>
        <begin position="70"/>
        <end position="90"/>
    </location>
</feature>
<evidence type="ECO:0000256" key="3">
    <source>
        <dbReference type="ARBA" id="ARBA00022448"/>
    </source>
</evidence>
<dbReference type="GO" id="GO:0046961">
    <property type="term" value="F:proton-transporting ATPase activity, rotational mechanism"/>
    <property type="evidence" value="ECO:0007669"/>
    <property type="project" value="InterPro"/>
</dbReference>
<dbReference type="GO" id="GO:0007035">
    <property type="term" value="P:vacuolar acidification"/>
    <property type="evidence" value="ECO:0007669"/>
    <property type="project" value="TreeGrafter"/>
</dbReference>
<evidence type="ECO:0000256" key="1">
    <source>
        <dbReference type="ARBA" id="ARBA00004141"/>
    </source>
</evidence>
<evidence type="ECO:0000256" key="6">
    <source>
        <dbReference type="ARBA" id="ARBA00023065"/>
    </source>
</evidence>
<keyword evidence="5 8" id="KW-1133">Transmembrane helix</keyword>
<sequence length="254" mass="27662">MLWGVLIGTFFGMDFDTLFGTVNKFPLILDPMTDPIGMLIICFGLGFLHVLFGLGLRMKLSLSRGDWRTAFYDTLSWIFVLVGLVMFGIGSAVAGVPAVIGTIGLYLAILGAVTLLIFKGRESKNPVGRTAQGLFELYQISGYLSDILSYSRLFALGVATGVIATVFNDLCSMLMTSPNILMKILGTIVGIALLIVLHAFGLAINTLGAFVHTARLQYVEFFGKFYEAGGRPFSPLGYRTKHVRITQEPNRAAE</sequence>
<comment type="caution">
    <text evidence="9">The sequence shown here is derived from an EMBL/GenBank/DDBJ whole genome shotgun (WGS) entry which is preliminary data.</text>
</comment>
<dbReference type="Pfam" id="PF01496">
    <property type="entry name" value="V_ATPase_I"/>
    <property type="match status" value="1"/>
</dbReference>
<feature type="transmembrane region" description="Helical" evidence="8">
    <location>
        <begin position="96"/>
        <end position="118"/>
    </location>
</feature>
<dbReference type="PANTHER" id="PTHR11629">
    <property type="entry name" value="VACUOLAR PROTON ATPASES"/>
    <property type="match status" value="1"/>
</dbReference>
<evidence type="ECO:0000256" key="8">
    <source>
        <dbReference type="SAM" id="Phobius"/>
    </source>
</evidence>
<evidence type="ECO:0000256" key="2">
    <source>
        <dbReference type="ARBA" id="ARBA00009904"/>
    </source>
</evidence>
<dbReference type="InterPro" id="IPR002490">
    <property type="entry name" value="V-ATPase_116kDa_su"/>
</dbReference>
<evidence type="ECO:0000313" key="9">
    <source>
        <dbReference type="EMBL" id="MPM84119.1"/>
    </source>
</evidence>
<dbReference type="EMBL" id="VSSQ01032749">
    <property type="protein sequence ID" value="MPM84119.1"/>
    <property type="molecule type" value="Genomic_DNA"/>
</dbReference>
<keyword evidence="3" id="KW-0813">Transport</keyword>
<name>A0A645D4I4_9ZZZZ</name>
<keyword evidence="7 8" id="KW-0472">Membrane</keyword>
<dbReference type="PANTHER" id="PTHR11629:SF63">
    <property type="entry name" value="V-TYPE PROTON ATPASE SUBUNIT A"/>
    <property type="match status" value="1"/>
</dbReference>
<evidence type="ECO:0008006" key="10">
    <source>
        <dbReference type="Google" id="ProtNLM"/>
    </source>
</evidence>
<dbReference type="GO" id="GO:0016471">
    <property type="term" value="C:vacuolar proton-transporting V-type ATPase complex"/>
    <property type="evidence" value="ECO:0007669"/>
    <property type="project" value="TreeGrafter"/>
</dbReference>
<proteinExistence type="inferred from homology"/>
<evidence type="ECO:0000256" key="7">
    <source>
        <dbReference type="ARBA" id="ARBA00023136"/>
    </source>
</evidence>
<gene>
    <name evidence="9" type="ORF">SDC9_131190</name>
</gene>
<keyword evidence="4 8" id="KW-0812">Transmembrane</keyword>
<feature type="transmembrane region" description="Helical" evidence="8">
    <location>
        <begin position="187"/>
        <end position="211"/>
    </location>
</feature>
<dbReference type="GO" id="GO:0033179">
    <property type="term" value="C:proton-transporting V-type ATPase, V0 domain"/>
    <property type="evidence" value="ECO:0007669"/>
    <property type="project" value="InterPro"/>
</dbReference>
<reference evidence="9" key="1">
    <citation type="submission" date="2019-08" db="EMBL/GenBank/DDBJ databases">
        <authorList>
            <person name="Kucharzyk K."/>
            <person name="Murdoch R.W."/>
            <person name="Higgins S."/>
            <person name="Loffler F."/>
        </authorList>
    </citation>
    <scope>NUCLEOTIDE SEQUENCE</scope>
</reference>
<feature type="transmembrane region" description="Helical" evidence="8">
    <location>
        <begin position="153"/>
        <end position="175"/>
    </location>
</feature>
<accession>A0A645D4I4</accession>
<protein>
    <recommendedName>
        <fullName evidence="10">V-type ATP synthase subunit I</fullName>
    </recommendedName>
</protein>
<evidence type="ECO:0000256" key="4">
    <source>
        <dbReference type="ARBA" id="ARBA00022692"/>
    </source>
</evidence>
<organism evidence="9">
    <name type="scientific">bioreactor metagenome</name>
    <dbReference type="NCBI Taxonomy" id="1076179"/>
    <lineage>
        <taxon>unclassified sequences</taxon>
        <taxon>metagenomes</taxon>
        <taxon>ecological metagenomes</taxon>
    </lineage>
</organism>
<comment type="similarity">
    <text evidence="2">Belongs to the V-ATPase 116 kDa subunit family.</text>
</comment>
<dbReference type="GO" id="GO:0051117">
    <property type="term" value="F:ATPase binding"/>
    <property type="evidence" value="ECO:0007669"/>
    <property type="project" value="TreeGrafter"/>
</dbReference>
<comment type="subcellular location">
    <subcellularLocation>
        <location evidence="1">Membrane</location>
        <topology evidence="1">Multi-pass membrane protein</topology>
    </subcellularLocation>
</comment>
<feature type="transmembrane region" description="Helical" evidence="8">
    <location>
        <begin position="36"/>
        <end position="58"/>
    </location>
</feature>
<dbReference type="AlphaFoldDB" id="A0A645D4I4"/>
<evidence type="ECO:0000256" key="5">
    <source>
        <dbReference type="ARBA" id="ARBA00022989"/>
    </source>
</evidence>
<keyword evidence="6" id="KW-0406">Ion transport</keyword>